<sequence length="230" mass="25281">LGLGGARNLVACGEALAELGETEGLDACYQRLRELNARGVEFDWPYLVPRVIAMLDAVSRRWDDATTYFEKALTLARSLGFRLELAATLLAYAKMRLARDAPGDAEAATAMLNEALQLNQDIGLPQRVEKVLAVKMQAQEKVAPGLTPTPPRARRTMRSTIERILPEALADAASLARHSDEQGTVTIFFTDIEGSTALAQRLGDKPYHALLTEHNRILREQLARHGGHEV</sequence>
<dbReference type="AlphaFoldDB" id="X0Y924"/>
<evidence type="ECO:0000313" key="2">
    <source>
        <dbReference type="EMBL" id="GAG43807.1"/>
    </source>
</evidence>
<dbReference type="Gene3D" id="1.25.40.10">
    <property type="entry name" value="Tetratricopeptide repeat domain"/>
    <property type="match status" value="1"/>
</dbReference>
<protein>
    <recommendedName>
        <fullName evidence="1">Guanylate cyclase domain-containing protein</fullName>
    </recommendedName>
</protein>
<dbReference type="InterPro" id="IPR029787">
    <property type="entry name" value="Nucleotide_cyclase"/>
</dbReference>
<dbReference type="SUPFAM" id="SSF48452">
    <property type="entry name" value="TPR-like"/>
    <property type="match status" value="1"/>
</dbReference>
<reference evidence="2" key="1">
    <citation type="journal article" date="2014" name="Front. Microbiol.">
        <title>High frequency of phylogenetically diverse reductive dehalogenase-homologous genes in deep subseafloor sedimentary metagenomes.</title>
        <authorList>
            <person name="Kawai M."/>
            <person name="Futagami T."/>
            <person name="Toyoda A."/>
            <person name="Takaki Y."/>
            <person name="Nishi S."/>
            <person name="Hori S."/>
            <person name="Arai W."/>
            <person name="Tsubouchi T."/>
            <person name="Morono Y."/>
            <person name="Uchiyama I."/>
            <person name="Ito T."/>
            <person name="Fujiyama A."/>
            <person name="Inagaki F."/>
            <person name="Takami H."/>
        </authorList>
    </citation>
    <scope>NUCLEOTIDE SEQUENCE</scope>
    <source>
        <strain evidence="2">Expedition CK06-06</strain>
    </source>
</reference>
<feature type="non-terminal residue" evidence="2">
    <location>
        <position position="230"/>
    </location>
</feature>
<dbReference type="PROSITE" id="PS50125">
    <property type="entry name" value="GUANYLATE_CYCLASE_2"/>
    <property type="match status" value="1"/>
</dbReference>
<name>X0Y924_9ZZZZ</name>
<organism evidence="2">
    <name type="scientific">marine sediment metagenome</name>
    <dbReference type="NCBI Taxonomy" id="412755"/>
    <lineage>
        <taxon>unclassified sequences</taxon>
        <taxon>metagenomes</taxon>
        <taxon>ecological metagenomes</taxon>
    </lineage>
</organism>
<dbReference type="GO" id="GO:0035556">
    <property type="term" value="P:intracellular signal transduction"/>
    <property type="evidence" value="ECO:0007669"/>
    <property type="project" value="InterPro"/>
</dbReference>
<dbReference type="Gene3D" id="3.30.70.1230">
    <property type="entry name" value="Nucleotide cyclase"/>
    <property type="match status" value="1"/>
</dbReference>
<gene>
    <name evidence="2" type="ORF">S01H1_78163</name>
</gene>
<feature type="domain" description="Guanylate cyclase" evidence="1">
    <location>
        <begin position="186"/>
        <end position="230"/>
    </location>
</feature>
<proteinExistence type="predicted"/>
<comment type="caution">
    <text evidence="2">The sequence shown here is derived from an EMBL/GenBank/DDBJ whole genome shotgun (WGS) entry which is preliminary data.</text>
</comment>
<dbReference type="SUPFAM" id="SSF55073">
    <property type="entry name" value="Nucleotide cyclase"/>
    <property type="match status" value="1"/>
</dbReference>
<dbReference type="InterPro" id="IPR001054">
    <property type="entry name" value="A/G_cyclase"/>
</dbReference>
<evidence type="ECO:0000259" key="1">
    <source>
        <dbReference type="PROSITE" id="PS50125"/>
    </source>
</evidence>
<accession>X0Y924</accession>
<dbReference type="InterPro" id="IPR011990">
    <property type="entry name" value="TPR-like_helical_dom_sf"/>
</dbReference>
<dbReference type="GO" id="GO:0009190">
    <property type="term" value="P:cyclic nucleotide biosynthetic process"/>
    <property type="evidence" value="ECO:0007669"/>
    <property type="project" value="InterPro"/>
</dbReference>
<dbReference type="EMBL" id="BARS01052587">
    <property type="protein sequence ID" value="GAG43807.1"/>
    <property type="molecule type" value="Genomic_DNA"/>
</dbReference>
<feature type="non-terminal residue" evidence="2">
    <location>
        <position position="1"/>
    </location>
</feature>